<gene>
    <name evidence="3" type="ORF">HOLleu_38825</name>
</gene>
<dbReference type="GO" id="GO:0070987">
    <property type="term" value="P:error-free translesion synthesis"/>
    <property type="evidence" value="ECO:0007669"/>
    <property type="project" value="TreeGrafter"/>
</dbReference>
<accession>A0A9Q0YGI3</accession>
<dbReference type="Gene3D" id="1.20.58.1280">
    <property type="entry name" value="DNA repair protein Rev1, C-terminal domain"/>
    <property type="match status" value="1"/>
</dbReference>
<keyword evidence="4" id="KW-1185">Reference proteome</keyword>
<dbReference type="OrthoDB" id="427711at2759"/>
<evidence type="ECO:0000259" key="2">
    <source>
        <dbReference type="Pfam" id="PF16727"/>
    </source>
</evidence>
<feature type="compositionally biased region" description="Basic and acidic residues" evidence="1">
    <location>
        <begin position="129"/>
        <end position="139"/>
    </location>
</feature>
<feature type="region of interest" description="Disordered" evidence="1">
    <location>
        <begin position="86"/>
        <end position="139"/>
    </location>
</feature>
<dbReference type="Pfam" id="PF16727">
    <property type="entry name" value="REV1_C"/>
    <property type="match status" value="1"/>
</dbReference>
<evidence type="ECO:0000313" key="3">
    <source>
        <dbReference type="EMBL" id="KAJ8021579.1"/>
    </source>
</evidence>
<dbReference type="Proteomes" id="UP001152320">
    <property type="component" value="Chromosome 21"/>
</dbReference>
<dbReference type="GO" id="GO:0005634">
    <property type="term" value="C:nucleus"/>
    <property type="evidence" value="ECO:0007669"/>
    <property type="project" value="TreeGrafter"/>
</dbReference>
<dbReference type="InterPro" id="IPR031991">
    <property type="entry name" value="Rev1_C"/>
</dbReference>
<dbReference type="GO" id="GO:0003887">
    <property type="term" value="F:DNA-directed DNA polymerase activity"/>
    <property type="evidence" value="ECO:0007669"/>
    <property type="project" value="TreeGrafter"/>
</dbReference>
<dbReference type="EMBL" id="JAIZAY010000021">
    <property type="protein sequence ID" value="KAJ8021579.1"/>
    <property type="molecule type" value="Genomic_DNA"/>
</dbReference>
<proteinExistence type="predicted"/>
<dbReference type="PANTHER" id="PTHR45990:SF1">
    <property type="entry name" value="DNA REPAIR PROTEIN REV1"/>
    <property type="match status" value="1"/>
</dbReference>
<evidence type="ECO:0000256" key="1">
    <source>
        <dbReference type="SAM" id="MobiDB-lite"/>
    </source>
</evidence>
<dbReference type="AlphaFoldDB" id="A0A9Q0YGI3"/>
<comment type="caution">
    <text evidence="3">The sequence shown here is derived from an EMBL/GenBank/DDBJ whole genome shotgun (WGS) entry which is preliminary data.</text>
</comment>
<feature type="domain" description="DNA repair protein Rev1 C-terminal" evidence="2">
    <location>
        <begin position="155"/>
        <end position="236"/>
    </location>
</feature>
<dbReference type="InterPro" id="IPR038401">
    <property type="entry name" value="Rev1_C_sf"/>
</dbReference>
<dbReference type="GO" id="GO:0042276">
    <property type="term" value="P:error-prone translesion synthesis"/>
    <property type="evidence" value="ECO:0007669"/>
    <property type="project" value="TreeGrafter"/>
</dbReference>
<evidence type="ECO:0000313" key="4">
    <source>
        <dbReference type="Proteomes" id="UP001152320"/>
    </source>
</evidence>
<dbReference type="PANTHER" id="PTHR45990">
    <property type="entry name" value="DNA REPAIR PROTEIN REV1"/>
    <property type="match status" value="1"/>
</dbReference>
<sequence length="239" mass="27660">MWNLSNTKTHVHFQIDKSCLEALPKDLQNEICEKYKPKQLSQIMSTDVKINLPVEEEMPLSPDGKGAYSQSYEIKRTTEKLPWKRDIREVLSMQTPPSKKGSLDGEKEMGIDGENGRRNSDEEDDQGETSERKEVANEWHKEEVTNLDGAVELWDVKAKLMEWVNTFEDPLNEDISHVVHYLRTLILEQNLEMVYHVLRALKRIVSKNGRDCWKAACSTITKRIQSTIHQMYGSTLKLD</sequence>
<protein>
    <submittedName>
        <fullName evidence="3">DNA repair protein REV1</fullName>
    </submittedName>
</protein>
<organism evidence="3 4">
    <name type="scientific">Holothuria leucospilota</name>
    <name type="common">Black long sea cucumber</name>
    <name type="synonym">Mertensiothuria leucospilota</name>
    <dbReference type="NCBI Taxonomy" id="206669"/>
    <lineage>
        <taxon>Eukaryota</taxon>
        <taxon>Metazoa</taxon>
        <taxon>Echinodermata</taxon>
        <taxon>Eleutherozoa</taxon>
        <taxon>Echinozoa</taxon>
        <taxon>Holothuroidea</taxon>
        <taxon>Aspidochirotacea</taxon>
        <taxon>Aspidochirotida</taxon>
        <taxon>Holothuriidae</taxon>
        <taxon>Holothuria</taxon>
    </lineage>
</organism>
<feature type="compositionally biased region" description="Basic and acidic residues" evidence="1">
    <location>
        <begin position="101"/>
        <end position="120"/>
    </location>
</feature>
<name>A0A9Q0YGI3_HOLLE</name>
<reference evidence="3" key="1">
    <citation type="submission" date="2021-10" db="EMBL/GenBank/DDBJ databases">
        <title>Tropical sea cucumber genome reveals ecological adaptation and Cuvierian tubules defense mechanism.</title>
        <authorList>
            <person name="Chen T."/>
        </authorList>
    </citation>
    <scope>NUCLEOTIDE SEQUENCE</scope>
    <source>
        <strain evidence="3">Nanhai2018</strain>
        <tissue evidence="3">Muscle</tissue>
    </source>
</reference>
<dbReference type="GO" id="GO:0017125">
    <property type="term" value="F:deoxycytidyl transferase activity"/>
    <property type="evidence" value="ECO:0007669"/>
    <property type="project" value="TreeGrafter"/>
</dbReference>